<protein>
    <submittedName>
        <fullName evidence="3">Bacterial membrane flanked domain protein</fullName>
    </submittedName>
</protein>
<keyword evidence="4" id="KW-1185">Reference proteome</keyword>
<dbReference type="KEGG" id="amob:HG15A2_09850"/>
<keyword evidence="1" id="KW-0812">Transmembrane</keyword>
<feature type="transmembrane region" description="Helical" evidence="1">
    <location>
        <begin position="63"/>
        <end position="83"/>
    </location>
</feature>
<evidence type="ECO:0000259" key="2">
    <source>
        <dbReference type="Pfam" id="PF03703"/>
    </source>
</evidence>
<dbReference type="Proteomes" id="UP000319852">
    <property type="component" value="Chromosome"/>
</dbReference>
<gene>
    <name evidence="3" type="ORF">HG15A2_09850</name>
</gene>
<dbReference type="InterPro" id="IPR005182">
    <property type="entry name" value="YdbS-like_PH"/>
</dbReference>
<dbReference type="Pfam" id="PF03703">
    <property type="entry name" value="bPH_2"/>
    <property type="match status" value="1"/>
</dbReference>
<evidence type="ECO:0000256" key="1">
    <source>
        <dbReference type="SAM" id="Phobius"/>
    </source>
</evidence>
<dbReference type="AlphaFoldDB" id="A0A517MS57"/>
<keyword evidence="1" id="KW-0472">Membrane</keyword>
<keyword evidence="1" id="KW-1133">Transmembrane helix</keyword>
<dbReference type="OrthoDB" id="269393at2"/>
<dbReference type="PANTHER" id="PTHR37938">
    <property type="entry name" value="BLL0215 PROTEIN"/>
    <property type="match status" value="1"/>
</dbReference>
<evidence type="ECO:0000313" key="4">
    <source>
        <dbReference type="Proteomes" id="UP000319852"/>
    </source>
</evidence>
<dbReference type="PANTHER" id="PTHR37938:SF1">
    <property type="entry name" value="BLL0215 PROTEIN"/>
    <property type="match status" value="1"/>
</dbReference>
<dbReference type="EMBL" id="CP036263">
    <property type="protein sequence ID" value="QDS97720.1"/>
    <property type="molecule type" value="Genomic_DNA"/>
</dbReference>
<sequence length="207" mass="23198">MKCKQCGAGARKDAVFCPKCGVPFAKQRASQSTKRRLTESLPAADEEAESVLWQGRFSPRAMFTPLATAVLFTVGLVLLAKLAQIPQEGWLVVAGLLGVVWIWMVGLLFYRTMSVHYSLTSQRLLHVEGLLWRKIDRIEAIDIDDVILKQGPIERLMGVGTVQLTSSDETTPEFHLPGIRHALDVATLIDNVRRRERRERGLYVESV</sequence>
<proteinExistence type="predicted"/>
<evidence type="ECO:0000313" key="3">
    <source>
        <dbReference type="EMBL" id="QDS97720.1"/>
    </source>
</evidence>
<feature type="transmembrane region" description="Helical" evidence="1">
    <location>
        <begin position="89"/>
        <end position="110"/>
    </location>
</feature>
<name>A0A517MS57_9BACT</name>
<dbReference type="RefSeq" id="WP_145058325.1">
    <property type="nucleotide sequence ID" value="NZ_CP036263.1"/>
</dbReference>
<accession>A0A517MS57</accession>
<reference evidence="3 4" key="1">
    <citation type="submission" date="2019-02" db="EMBL/GenBank/DDBJ databases">
        <title>Deep-cultivation of Planctomycetes and their phenomic and genomic characterization uncovers novel biology.</title>
        <authorList>
            <person name="Wiegand S."/>
            <person name="Jogler M."/>
            <person name="Boedeker C."/>
            <person name="Pinto D."/>
            <person name="Vollmers J."/>
            <person name="Rivas-Marin E."/>
            <person name="Kohn T."/>
            <person name="Peeters S.H."/>
            <person name="Heuer A."/>
            <person name="Rast P."/>
            <person name="Oberbeckmann S."/>
            <person name="Bunk B."/>
            <person name="Jeske O."/>
            <person name="Meyerdierks A."/>
            <person name="Storesund J.E."/>
            <person name="Kallscheuer N."/>
            <person name="Luecker S."/>
            <person name="Lage O.M."/>
            <person name="Pohl T."/>
            <person name="Merkel B.J."/>
            <person name="Hornburger P."/>
            <person name="Mueller R.-W."/>
            <person name="Bruemmer F."/>
            <person name="Labrenz M."/>
            <person name="Spormann A.M."/>
            <person name="Op den Camp H."/>
            <person name="Overmann J."/>
            <person name="Amann R."/>
            <person name="Jetten M.S.M."/>
            <person name="Mascher T."/>
            <person name="Medema M.H."/>
            <person name="Devos D.P."/>
            <person name="Kaster A.-K."/>
            <person name="Ovreas L."/>
            <person name="Rohde M."/>
            <person name="Galperin M.Y."/>
            <person name="Jogler C."/>
        </authorList>
    </citation>
    <scope>NUCLEOTIDE SEQUENCE [LARGE SCALE GENOMIC DNA]</scope>
    <source>
        <strain evidence="3 4">HG15A2</strain>
    </source>
</reference>
<feature type="domain" description="YdbS-like PH" evidence="2">
    <location>
        <begin position="113"/>
        <end position="187"/>
    </location>
</feature>
<organism evidence="3 4">
    <name type="scientific">Adhaeretor mobilis</name>
    <dbReference type="NCBI Taxonomy" id="1930276"/>
    <lineage>
        <taxon>Bacteria</taxon>
        <taxon>Pseudomonadati</taxon>
        <taxon>Planctomycetota</taxon>
        <taxon>Planctomycetia</taxon>
        <taxon>Pirellulales</taxon>
        <taxon>Lacipirellulaceae</taxon>
        <taxon>Adhaeretor</taxon>
    </lineage>
</organism>